<keyword evidence="2" id="KW-1185">Reference proteome</keyword>
<proteinExistence type="predicted"/>
<protein>
    <submittedName>
        <fullName evidence="1">Uncharacterized protein</fullName>
    </submittedName>
</protein>
<dbReference type="Proteomes" id="UP000479710">
    <property type="component" value="Unassembled WGS sequence"/>
</dbReference>
<sequence>MSYYAGLDVGRYLWGFSNGVGDALTEDFAEWFPSTPAWAAYSGRIAWDIRCKDSGEGSQWGSRCLLLPEVSNMTVLVIKTVAHRHQRQRAVPDLLPPVAPPTCTAAALSVTASSPSAHAPGGAGSSNVARVASATTAMTLAT</sequence>
<gene>
    <name evidence="1" type="ORF">E2562_017135</name>
</gene>
<name>A0A6G1DXQ0_9ORYZ</name>
<dbReference type="AlphaFoldDB" id="A0A6G1DXQ0"/>
<dbReference type="OrthoDB" id="1715073at2759"/>
<accession>A0A6G1DXQ0</accession>
<comment type="caution">
    <text evidence="1">The sequence shown here is derived from an EMBL/GenBank/DDBJ whole genome shotgun (WGS) entry which is preliminary data.</text>
</comment>
<evidence type="ECO:0000313" key="1">
    <source>
        <dbReference type="EMBL" id="KAF0917247.1"/>
    </source>
</evidence>
<evidence type="ECO:0000313" key="2">
    <source>
        <dbReference type="Proteomes" id="UP000479710"/>
    </source>
</evidence>
<dbReference type="EMBL" id="SPHZ02000005">
    <property type="protein sequence ID" value="KAF0917247.1"/>
    <property type="molecule type" value="Genomic_DNA"/>
</dbReference>
<organism evidence="1 2">
    <name type="scientific">Oryza meyeriana var. granulata</name>
    <dbReference type="NCBI Taxonomy" id="110450"/>
    <lineage>
        <taxon>Eukaryota</taxon>
        <taxon>Viridiplantae</taxon>
        <taxon>Streptophyta</taxon>
        <taxon>Embryophyta</taxon>
        <taxon>Tracheophyta</taxon>
        <taxon>Spermatophyta</taxon>
        <taxon>Magnoliopsida</taxon>
        <taxon>Liliopsida</taxon>
        <taxon>Poales</taxon>
        <taxon>Poaceae</taxon>
        <taxon>BOP clade</taxon>
        <taxon>Oryzoideae</taxon>
        <taxon>Oryzeae</taxon>
        <taxon>Oryzinae</taxon>
        <taxon>Oryza</taxon>
        <taxon>Oryza meyeriana</taxon>
    </lineage>
</organism>
<reference evidence="1 2" key="1">
    <citation type="submission" date="2019-11" db="EMBL/GenBank/DDBJ databases">
        <title>Whole genome sequence of Oryza granulata.</title>
        <authorList>
            <person name="Li W."/>
        </authorList>
    </citation>
    <scope>NUCLEOTIDE SEQUENCE [LARGE SCALE GENOMIC DNA]</scope>
    <source>
        <strain evidence="2">cv. Menghai</strain>
        <tissue evidence="1">Leaf</tissue>
    </source>
</reference>